<comment type="caution">
    <text evidence="6">Lacks conserved residue(s) required for the propagation of feature annotation.</text>
</comment>
<evidence type="ECO:0000256" key="3">
    <source>
        <dbReference type="ARBA" id="ARBA00022857"/>
    </source>
</evidence>
<feature type="binding site" evidence="6">
    <location>
        <begin position="80"/>
        <end position="81"/>
    </location>
    <ligand>
        <name>NAD(+)</name>
        <dbReference type="ChEBI" id="CHEBI:57540"/>
    </ligand>
</feature>
<dbReference type="GO" id="GO:0046872">
    <property type="term" value="F:metal ion binding"/>
    <property type="evidence" value="ECO:0007669"/>
    <property type="project" value="UniProtKB-UniRule"/>
</dbReference>
<keyword evidence="1 6" id="KW-0808">Transferase</keyword>
<dbReference type="EC" id="2.7.1.23" evidence="6"/>
<keyword evidence="6" id="KW-0067">ATP-binding</keyword>
<comment type="subcellular location">
    <subcellularLocation>
        <location evidence="6">Cytoplasm</location>
    </subcellularLocation>
</comment>
<dbReference type="InterPro" id="IPR016064">
    <property type="entry name" value="NAD/diacylglycerol_kinase_sf"/>
</dbReference>
<reference evidence="7" key="1">
    <citation type="submission" date="2017-09" db="EMBL/GenBank/DDBJ databases">
        <authorList>
            <person name="Ehlers B."/>
            <person name="Leendertz F.H."/>
        </authorList>
    </citation>
    <scope>NUCLEOTIDE SEQUENCE [LARGE SCALE GENOMIC DNA]</scope>
    <source>
        <strain evidence="7">DSM 16848</strain>
    </source>
</reference>
<dbReference type="RefSeq" id="WP_097114132.1">
    <property type="nucleotide sequence ID" value="NZ_CP083931.1"/>
</dbReference>
<gene>
    <name evidence="6" type="primary">nadK</name>
    <name evidence="7" type="ORF">SAMN02746062_01072</name>
</gene>
<dbReference type="InterPro" id="IPR002504">
    <property type="entry name" value="NADK"/>
</dbReference>
<dbReference type="SUPFAM" id="SSF111331">
    <property type="entry name" value="NAD kinase/diacylglycerol kinase-like"/>
    <property type="match status" value="1"/>
</dbReference>
<keyword evidence="2 6" id="KW-0418">Kinase</keyword>
<organism evidence="7 8">
    <name type="scientific">Alysiella filiformis DSM 16848</name>
    <dbReference type="NCBI Taxonomy" id="1120981"/>
    <lineage>
        <taxon>Bacteria</taxon>
        <taxon>Pseudomonadati</taxon>
        <taxon>Pseudomonadota</taxon>
        <taxon>Betaproteobacteria</taxon>
        <taxon>Neisseriales</taxon>
        <taxon>Neisseriaceae</taxon>
        <taxon>Alysiella</taxon>
    </lineage>
</organism>
<dbReference type="OrthoDB" id="9774737at2"/>
<dbReference type="InterPro" id="IPR017438">
    <property type="entry name" value="ATP-NAD_kinase_N"/>
</dbReference>
<evidence type="ECO:0000256" key="6">
    <source>
        <dbReference type="HAMAP-Rule" id="MF_00361"/>
    </source>
</evidence>
<protein>
    <recommendedName>
        <fullName evidence="6">NAD kinase</fullName>
        <ecNumber evidence="6">2.7.1.23</ecNumber>
    </recommendedName>
    <alternativeName>
        <fullName evidence="6">ATP-dependent NAD kinase</fullName>
    </alternativeName>
</protein>
<keyword evidence="3 6" id="KW-0521">NADP</keyword>
<keyword evidence="6" id="KW-0963">Cytoplasm</keyword>
<dbReference type="GO" id="GO:0006741">
    <property type="term" value="P:NADP+ biosynthetic process"/>
    <property type="evidence" value="ECO:0007669"/>
    <property type="project" value="UniProtKB-UniRule"/>
</dbReference>
<dbReference type="Pfam" id="PF20143">
    <property type="entry name" value="NAD_kinase_C"/>
    <property type="match status" value="1"/>
</dbReference>
<feature type="binding site" evidence="6">
    <location>
        <position position="165"/>
    </location>
    <ligand>
        <name>NAD(+)</name>
        <dbReference type="ChEBI" id="CHEBI:57540"/>
    </ligand>
</feature>
<keyword evidence="4 6" id="KW-0520">NAD</keyword>
<accession>A0A286EAR0</accession>
<sequence>MNRSLQRIGIIVRPETPEAMPYLRQLVAFLRAQNQSVGIDPKSLVYGDEVSENWLAQHCHAIAQQHMGEWSDVIIVLGGDGTFLSAARWVAQHQVPLIGVNLGHLGFLTPVSAQTMLDDLRLILAGQYIEQNCVALQAHVWRDDVGISQNLALNDVVLSRGLSGRMIEFEVFINGEFVYSQRSDGLIVSTPTGSTAYALASGGAIIQAGLNAFTLVPICPQALSNRPIVIADSSQIEILVTKAYDARVHFDGQAHTDIQSMDKIVMSRFEHHIRVWQPQNYQYYRTLRQKLRWGEQLV</sequence>
<dbReference type="InterPro" id="IPR017437">
    <property type="entry name" value="ATP-NAD_kinase_PpnK-typ_C"/>
</dbReference>
<comment type="cofactor">
    <cofactor evidence="6">
        <name>a divalent metal cation</name>
        <dbReference type="ChEBI" id="CHEBI:60240"/>
    </cofactor>
</comment>
<dbReference type="Gene3D" id="3.40.50.10330">
    <property type="entry name" value="Probable inorganic polyphosphate/atp-NAD kinase, domain 1"/>
    <property type="match status" value="1"/>
</dbReference>
<dbReference type="GO" id="GO:0051287">
    <property type="term" value="F:NAD binding"/>
    <property type="evidence" value="ECO:0007669"/>
    <property type="project" value="UniProtKB-ARBA"/>
</dbReference>
<dbReference type="Pfam" id="PF01513">
    <property type="entry name" value="NAD_kinase"/>
    <property type="match status" value="1"/>
</dbReference>
<dbReference type="AlphaFoldDB" id="A0A286EAR0"/>
<comment type="similarity">
    <text evidence="6">Belongs to the NAD kinase family.</text>
</comment>
<comment type="function">
    <text evidence="6">Involved in the regulation of the intracellular balance of NAD and NADP, and is a key enzyme in the biosynthesis of NADP. Catalyzes specifically the phosphorylation on 2'-hydroxyl of the adenosine moiety of NAD to yield NADP.</text>
</comment>
<evidence type="ECO:0000256" key="4">
    <source>
        <dbReference type="ARBA" id="ARBA00023027"/>
    </source>
</evidence>
<dbReference type="PANTHER" id="PTHR20275">
    <property type="entry name" value="NAD KINASE"/>
    <property type="match status" value="1"/>
</dbReference>
<dbReference type="PANTHER" id="PTHR20275:SF0">
    <property type="entry name" value="NAD KINASE"/>
    <property type="match status" value="1"/>
</dbReference>
<evidence type="ECO:0000256" key="2">
    <source>
        <dbReference type="ARBA" id="ARBA00022777"/>
    </source>
</evidence>
<name>A0A286EAR0_9NEIS</name>
<feature type="binding site" evidence="6">
    <location>
        <position position="184"/>
    </location>
    <ligand>
        <name>NAD(+)</name>
        <dbReference type="ChEBI" id="CHEBI:57540"/>
    </ligand>
</feature>
<dbReference type="GO" id="GO:0019674">
    <property type="term" value="P:NAD+ metabolic process"/>
    <property type="evidence" value="ECO:0007669"/>
    <property type="project" value="InterPro"/>
</dbReference>
<evidence type="ECO:0000313" key="7">
    <source>
        <dbReference type="EMBL" id="SOD67969.1"/>
    </source>
</evidence>
<evidence type="ECO:0000313" key="8">
    <source>
        <dbReference type="Proteomes" id="UP000219669"/>
    </source>
</evidence>
<evidence type="ECO:0000256" key="1">
    <source>
        <dbReference type="ARBA" id="ARBA00022679"/>
    </source>
</evidence>
<feature type="binding site" evidence="6">
    <location>
        <position position="253"/>
    </location>
    <ligand>
        <name>NAD(+)</name>
        <dbReference type="ChEBI" id="CHEBI:57540"/>
    </ligand>
</feature>
<dbReference type="Proteomes" id="UP000219669">
    <property type="component" value="Unassembled WGS sequence"/>
</dbReference>
<keyword evidence="6" id="KW-0547">Nucleotide-binding</keyword>
<comment type="catalytic activity">
    <reaction evidence="5 6">
        <text>NAD(+) + ATP = ADP + NADP(+) + H(+)</text>
        <dbReference type="Rhea" id="RHEA:18629"/>
        <dbReference type="ChEBI" id="CHEBI:15378"/>
        <dbReference type="ChEBI" id="CHEBI:30616"/>
        <dbReference type="ChEBI" id="CHEBI:57540"/>
        <dbReference type="ChEBI" id="CHEBI:58349"/>
        <dbReference type="ChEBI" id="CHEBI:456216"/>
        <dbReference type="EC" id="2.7.1.23"/>
    </reaction>
</comment>
<feature type="binding site" evidence="6">
    <location>
        <position position="182"/>
    </location>
    <ligand>
        <name>NAD(+)</name>
        <dbReference type="ChEBI" id="CHEBI:57540"/>
    </ligand>
</feature>
<proteinExistence type="inferred from homology"/>
<feature type="active site" description="Proton acceptor" evidence="6">
    <location>
        <position position="80"/>
    </location>
</feature>
<dbReference type="Gene3D" id="2.60.200.30">
    <property type="entry name" value="Probable inorganic polyphosphate/atp-NAD kinase, domain 2"/>
    <property type="match status" value="1"/>
</dbReference>
<dbReference type="GO" id="GO:0003951">
    <property type="term" value="F:NAD+ kinase activity"/>
    <property type="evidence" value="ECO:0007669"/>
    <property type="project" value="UniProtKB-UniRule"/>
</dbReference>
<keyword evidence="8" id="KW-1185">Reference proteome</keyword>
<dbReference type="EMBL" id="OCNF01000007">
    <property type="protein sequence ID" value="SOD67969.1"/>
    <property type="molecule type" value="Genomic_DNA"/>
</dbReference>
<dbReference type="GO" id="GO:0005737">
    <property type="term" value="C:cytoplasm"/>
    <property type="evidence" value="ECO:0007669"/>
    <property type="project" value="UniProtKB-SubCell"/>
</dbReference>
<feature type="binding site" evidence="6">
    <location>
        <begin position="154"/>
        <end position="155"/>
    </location>
    <ligand>
        <name>NAD(+)</name>
        <dbReference type="ChEBI" id="CHEBI:57540"/>
    </ligand>
</feature>
<evidence type="ECO:0000256" key="5">
    <source>
        <dbReference type="ARBA" id="ARBA00047925"/>
    </source>
</evidence>
<dbReference type="HAMAP" id="MF_00361">
    <property type="entry name" value="NAD_kinase"/>
    <property type="match status" value="1"/>
</dbReference>
<dbReference type="GO" id="GO:0005524">
    <property type="term" value="F:ATP binding"/>
    <property type="evidence" value="ECO:0007669"/>
    <property type="project" value="UniProtKB-KW"/>
</dbReference>